<dbReference type="InterPro" id="IPR050237">
    <property type="entry name" value="ATP-dep_AMP-bd_enzyme"/>
</dbReference>
<dbReference type="InterPro" id="IPR042099">
    <property type="entry name" value="ANL_N_sf"/>
</dbReference>
<name>A0ABV5ZEC9_9GAMM</name>
<proteinExistence type="predicted"/>
<dbReference type="InterPro" id="IPR045851">
    <property type="entry name" value="AMP-bd_C_sf"/>
</dbReference>
<dbReference type="PANTHER" id="PTHR43767:SF1">
    <property type="entry name" value="NONRIBOSOMAL PEPTIDE SYNTHASE PES1 (EUROFUNG)-RELATED"/>
    <property type="match status" value="1"/>
</dbReference>
<dbReference type="PANTHER" id="PTHR43767">
    <property type="entry name" value="LONG-CHAIN-FATTY-ACID--COA LIGASE"/>
    <property type="match status" value="1"/>
</dbReference>
<dbReference type="Pfam" id="PF00501">
    <property type="entry name" value="AMP-binding"/>
    <property type="match status" value="1"/>
</dbReference>
<reference evidence="2 3" key="1">
    <citation type="submission" date="2024-09" db="EMBL/GenBank/DDBJ databases">
        <authorList>
            <person name="Sun Q."/>
            <person name="Mori K."/>
        </authorList>
    </citation>
    <scope>NUCLEOTIDE SEQUENCE [LARGE SCALE GENOMIC DNA]</scope>
    <source>
        <strain evidence="2 3">ATCC 51285</strain>
    </source>
</reference>
<dbReference type="Proteomes" id="UP001589628">
    <property type="component" value="Unassembled WGS sequence"/>
</dbReference>
<accession>A0ABV5ZEC9</accession>
<dbReference type="InterPro" id="IPR000873">
    <property type="entry name" value="AMP-dep_synth/lig_dom"/>
</dbReference>
<organism evidence="2 3">
    <name type="scientific">Balneatrix alpica</name>
    <dbReference type="NCBI Taxonomy" id="75684"/>
    <lineage>
        <taxon>Bacteria</taxon>
        <taxon>Pseudomonadati</taxon>
        <taxon>Pseudomonadota</taxon>
        <taxon>Gammaproteobacteria</taxon>
        <taxon>Oceanospirillales</taxon>
        <taxon>Balneatrichaceae</taxon>
        <taxon>Balneatrix</taxon>
    </lineage>
</organism>
<comment type="caution">
    <text evidence="2">The sequence shown here is derived from an EMBL/GenBank/DDBJ whole genome shotgun (WGS) entry which is preliminary data.</text>
</comment>
<gene>
    <name evidence="2" type="ORF">ACFFLH_14495</name>
</gene>
<dbReference type="SUPFAM" id="SSF56801">
    <property type="entry name" value="Acetyl-CoA synthetase-like"/>
    <property type="match status" value="1"/>
</dbReference>
<keyword evidence="3" id="KW-1185">Reference proteome</keyword>
<protein>
    <submittedName>
        <fullName evidence="2">AMP-binding protein</fullName>
    </submittedName>
</protein>
<feature type="domain" description="AMP-dependent synthetase/ligase" evidence="1">
    <location>
        <begin position="4"/>
        <end position="328"/>
    </location>
</feature>
<dbReference type="Gene3D" id="3.40.50.12780">
    <property type="entry name" value="N-terminal domain of ligase-like"/>
    <property type="match status" value="1"/>
</dbReference>
<dbReference type="RefSeq" id="WP_051527634.1">
    <property type="nucleotide sequence ID" value="NZ_JBHLZN010000005.1"/>
</dbReference>
<evidence type="ECO:0000259" key="1">
    <source>
        <dbReference type="Pfam" id="PF00501"/>
    </source>
</evidence>
<dbReference type="EMBL" id="JBHLZN010000005">
    <property type="protein sequence ID" value="MFB9887628.1"/>
    <property type="molecule type" value="Genomic_DNA"/>
</dbReference>
<sequence length="467" mass="52577">MMFADRLTQWPEHTALIHPQGFMSYAELAEACDEVAEQLTGSKCLILLVADQSMQALVVYLAALRTGQAVMLQPADIQEESLQQLLELYQPRWLWRPGMQLPQRQAQQEPLPPLHPDLAVLLSTSGSTGSPKQVRLSYSNLEANACSIAQYLELDDQERPLVHLPLSYSYGLSIVNSHLLVGAALVLCPYSMMERPFWQWAREQSITSLSGVPFHYEMLERLHFERICPPSLTCLTQAGGKLAEEKISRWSEFAEAREMRFIPMYGQTEATARISYLPWSLVAAYPESIGIPIPGGELQLWDEQGQPIEGCNQAGELVYRGPNVMMGYASSRADLSQGPELEWLHTGDIALRNEAGLYCICGRKKRFIKLFGLRVNLDEVERWLQRQGWQLACIGQDQCLQLALVEAEDDLANVSTRLRQQLQQQFGFHPSVVHVRLTGPIPLTHAGKTDYQQLQQLWEAAGDSQTS</sequence>
<evidence type="ECO:0000313" key="3">
    <source>
        <dbReference type="Proteomes" id="UP001589628"/>
    </source>
</evidence>
<dbReference type="Gene3D" id="3.30.300.30">
    <property type="match status" value="1"/>
</dbReference>
<evidence type="ECO:0000313" key="2">
    <source>
        <dbReference type="EMBL" id="MFB9887628.1"/>
    </source>
</evidence>